<dbReference type="Proteomes" id="UP000198688">
    <property type="component" value="Chromosome I"/>
</dbReference>
<keyword evidence="3" id="KW-1185">Reference proteome</keyword>
<accession>A0A1H2DDG6</accession>
<evidence type="ECO:0000259" key="1">
    <source>
        <dbReference type="SMART" id="SM00382"/>
    </source>
</evidence>
<dbReference type="InterPro" id="IPR007111">
    <property type="entry name" value="NACHT_NTPase"/>
</dbReference>
<gene>
    <name evidence="2" type="ORF">SAMN04489716_9286</name>
</gene>
<dbReference type="InterPro" id="IPR003593">
    <property type="entry name" value="AAA+_ATPase"/>
</dbReference>
<dbReference type="STRING" id="113562.SAMN04489716_9286"/>
<dbReference type="SUPFAM" id="SSF52540">
    <property type="entry name" value="P-loop containing nucleoside triphosphate hydrolases"/>
    <property type="match status" value="1"/>
</dbReference>
<dbReference type="Gene3D" id="3.40.50.300">
    <property type="entry name" value="P-loop containing nucleotide triphosphate hydrolases"/>
    <property type="match status" value="1"/>
</dbReference>
<dbReference type="SMART" id="SM00382">
    <property type="entry name" value="AAA"/>
    <property type="match status" value="1"/>
</dbReference>
<proteinExistence type="predicted"/>
<dbReference type="Pfam" id="PF05729">
    <property type="entry name" value="NACHT"/>
    <property type="match status" value="1"/>
</dbReference>
<protein>
    <submittedName>
        <fullName evidence="2">NACHT domain-containing protein</fullName>
    </submittedName>
</protein>
<organism evidence="2 3">
    <name type="scientific">Actinoplanes derwentensis</name>
    <dbReference type="NCBI Taxonomy" id="113562"/>
    <lineage>
        <taxon>Bacteria</taxon>
        <taxon>Bacillati</taxon>
        <taxon>Actinomycetota</taxon>
        <taxon>Actinomycetes</taxon>
        <taxon>Micromonosporales</taxon>
        <taxon>Micromonosporaceae</taxon>
        <taxon>Actinoplanes</taxon>
    </lineage>
</organism>
<evidence type="ECO:0000313" key="2">
    <source>
        <dbReference type="EMBL" id="SDT80624.1"/>
    </source>
</evidence>
<sequence length="710" mass="77433">MSRVSKATKLRIADVVVKTVGALIPGPVGTLAGELASWSVGAQFALAPERELTIQIGEAADTVSKRALRHLETTFPGDAEAAAAMVALTMESVNIQLDNLVDVGLSARRLNDLYLTGAPPGWEDELGDAGGAYRMLLAEVCYRMEALFLGNSYVHGRILRELLERRRTEDVGLFRRKTEWDDDEFTWNYRFEARELMPRLATTTPSGTRIEIPLDAVFQEPRGELDGTRGRIFELFDAGRGWIVRGPAGAGKSFLLRCLALKTMVGGLPTALADWHGRVPLYLDLTDGLEPVPAEALARFDGRLASRAPKGWEERLIQSGKALLLLDNIDGHPGLNKLTRLISDGLAAGCVVIVNARSAVPAAWTAELGLREIRLMEMSPLEIDRFLIRWHEAVAEECSTEEERHAVRAARDELLMAVGRCIDIRRLCASPILLTQFCREFLAGALTLPADRADLVERVLQGTSGKDLLDTGAPVPDDDWDDLLELAHCSVQNDLEFTTTQAATWLGVPTDRIGELTHRHRLLRAENPDRLAFAQDGVRAALAARFRAQRQFIGDLAAAATVRDKREAVVAAAACLPRSAASELLRRLVAAGHPGVARAALHVMRQVETDAREATLAGTAELIPPSTPEQVARVVKVGICLLDLLTQQEPVDPHTATAVLELAGPGDIAAVATVAARAEVATQRMMLEAWDDHGQQAALNEMIRYREGRS</sequence>
<name>A0A1H2DDG6_9ACTN</name>
<dbReference type="RefSeq" id="WP_157752074.1">
    <property type="nucleotide sequence ID" value="NZ_BOMJ01000136.1"/>
</dbReference>
<reference evidence="2 3" key="1">
    <citation type="submission" date="2016-10" db="EMBL/GenBank/DDBJ databases">
        <authorList>
            <person name="de Groot N.N."/>
        </authorList>
    </citation>
    <scope>NUCLEOTIDE SEQUENCE [LARGE SCALE GENOMIC DNA]</scope>
    <source>
        <strain evidence="2 3">DSM 43941</strain>
    </source>
</reference>
<dbReference type="AlphaFoldDB" id="A0A1H2DDG6"/>
<dbReference type="EMBL" id="LT629758">
    <property type="protein sequence ID" value="SDT80624.1"/>
    <property type="molecule type" value="Genomic_DNA"/>
</dbReference>
<feature type="domain" description="AAA+ ATPase" evidence="1">
    <location>
        <begin position="238"/>
        <end position="387"/>
    </location>
</feature>
<dbReference type="OrthoDB" id="135105at2"/>
<dbReference type="InterPro" id="IPR054547">
    <property type="entry name" value="NNH1"/>
</dbReference>
<evidence type="ECO:0000313" key="3">
    <source>
        <dbReference type="Proteomes" id="UP000198688"/>
    </source>
</evidence>
<dbReference type="InterPro" id="IPR027417">
    <property type="entry name" value="P-loop_NTPase"/>
</dbReference>
<dbReference type="Pfam" id="PF22733">
    <property type="entry name" value="NNH1"/>
    <property type="match status" value="1"/>
</dbReference>